<proteinExistence type="inferred from homology"/>
<dbReference type="GO" id="GO:0043716">
    <property type="term" value="F:2-hydroxy-3-keto-5-methylthiopentenyl-1-phosphate phosphatase activity"/>
    <property type="evidence" value="ECO:0007669"/>
    <property type="project" value="UniProtKB-UniRule"/>
</dbReference>
<dbReference type="SFLD" id="SFLDS00003">
    <property type="entry name" value="Haloacid_Dehalogenase"/>
    <property type="match status" value="1"/>
</dbReference>
<dbReference type="SFLD" id="SFLDG01129">
    <property type="entry name" value="C1.5:_HAD__Beta-PGM__Phosphata"/>
    <property type="match status" value="1"/>
</dbReference>
<evidence type="ECO:0000256" key="4">
    <source>
        <dbReference type="HAMAP-Rule" id="MF_01681"/>
    </source>
</evidence>
<evidence type="ECO:0000256" key="1">
    <source>
        <dbReference type="ARBA" id="ARBA00022605"/>
    </source>
</evidence>
<dbReference type="EMBL" id="CP002831">
    <property type="protein sequence ID" value="AFC25235.1"/>
    <property type="molecule type" value="Genomic_DNA"/>
</dbReference>
<dbReference type="InterPro" id="IPR023943">
    <property type="entry name" value="Enolase-ppase_E1"/>
</dbReference>
<dbReference type="SFLD" id="SFLDF00044">
    <property type="entry name" value="enolase-phosphatase"/>
    <property type="match status" value="1"/>
</dbReference>
<evidence type="ECO:0000256" key="3">
    <source>
        <dbReference type="ARBA" id="ARBA00023167"/>
    </source>
</evidence>
<dbReference type="InterPro" id="IPR036412">
    <property type="entry name" value="HAD-like_sf"/>
</dbReference>
<dbReference type="SFLD" id="SFLDG01133">
    <property type="entry name" value="C1.5.4:_Enolase-phosphatase_Li"/>
    <property type="match status" value="1"/>
</dbReference>
<evidence type="ECO:0000256" key="2">
    <source>
        <dbReference type="ARBA" id="ARBA00022801"/>
    </source>
</evidence>
<dbReference type="GO" id="GO:0043715">
    <property type="term" value="F:2,3-diketo-5-methylthiopentyl-1-phosphate enolase activity"/>
    <property type="evidence" value="ECO:0007669"/>
    <property type="project" value="UniProtKB-UniRule"/>
</dbReference>
<dbReference type="HOGENOM" id="CLU_023273_0_0_10"/>
<dbReference type="EC" id="3.1.3.77" evidence="4"/>
<dbReference type="PANTHER" id="PTHR20371">
    <property type="entry name" value="ENOLASE-PHOSPHATASE E1"/>
    <property type="match status" value="1"/>
</dbReference>
<comment type="catalytic activity">
    <reaction evidence="4">
        <text>5-methylsulfanyl-2,3-dioxopentyl phosphate + H2O = 1,2-dihydroxy-5-(methylsulfanyl)pent-1-en-3-one + phosphate</text>
        <dbReference type="Rhea" id="RHEA:21700"/>
        <dbReference type="ChEBI" id="CHEBI:15377"/>
        <dbReference type="ChEBI" id="CHEBI:43474"/>
        <dbReference type="ChEBI" id="CHEBI:49252"/>
        <dbReference type="ChEBI" id="CHEBI:58828"/>
        <dbReference type="EC" id="3.1.3.77"/>
    </reaction>
</comment>
<dbReference type="Gene3D" id="3.40.50.1000">
    <property type="entry name" value="HAD superfamily/HAD-like"/>
    <property type="match status" value="1"/>
</dbReference>
<comment type="similarity">
    <text evidence="4">Belongs to the HAD-like hydrolase superfamily. MasA/MtnC family.</text>
</comment>
<sequence>MIKYILSDIEGTTTSISFVVDTLFPYFLEQLPLWRQKMDLPEVKAQIEATQALVLAEEGKTIDAEQAFDYLEAWCKADRKAGPLKALQGIVWKAAYLNGQIKGHLYPEVADCLKNWKEKGLELGIYSSGSVAAQKLLFGYSEAGDLTPLFSHYFDTKVGHKRESQSYQNIQQAIGLPAYEILFLSDVPEELAAARAAGLQTGHLLRPGTAPSQFKGYANFNQIQID</sequence>
<dbReference type="RefSeq" id="WP_015692848.1">
    <property type="nucleotide sequence ID" value="NC_016940.1"/>
</dbReference>
<comment type="pathway">
    <text evidence="4">Amino-acid biosynthesis; L-methionine biosynthesis via salvage pathway; L-methionine from S-methyl-5-thio-alpha-D-ribose 1-phosphate: step 3/6.</text>
</comment>
<dbReference type="AlphaFoldDB" id="H6L5L9"/>
<dbReference type="PANTHER" id="PTHR20371:SF1">
    <property type="entry name" value="ENOLASE-PHOSPHATASE E1"/>
    <property type="match status" value="1"/>
</dbReference>
<keyword evidence="1 4" id="KW-0028">Amino-acid biosynthesis</keyword>
<dbReference type="NCBIfam" id="TIGR01549">
    <property type="entry name" value="HAD-SF-IA-v1"/>
    <property type="match status" value="1"/>
</dbReference>
<dbReference type="KEGG" id="sgn:SGRA_2507"/>
<dbReference type="NCBIfam" id="TIGR01691">
    <property type="entry name" value="enolase-ppase"/>
    <property type="match status" value="1"/>
</dbReference>
<dbReference type="InterPro" id="IPR023214">
    <property type="entry name" value="HAD_sf"/>
</dbReference>
<comment type="subunit">
    <text evidence="4">Monomer.</text>
</comment>
<dbReference type="GO" id="GO:0043874">
    <property type="term" value="F:acireductone synthase activity"/>
    <property type="evidence" value="ECO:0007669"/>
    <property type="project" value="UniProtKB-EC"/>
</dbReference>
<gene>
    <name evidence="4 5" type="primary">mtnC</name>
    <name evidence="5" type="ordered locus">SGRA_2507</name>
</gene>
<name>H6L5L9_SAPGL</name>
<dbReference type="Gene3D" id="1.10.720.60">
    <property type="match status" value="1"/>
</dbReference>
<dbReference type="HAMAP" id="MF_01681">
    <property type="entry name" value="Salvage_MtnC"/>
    <property type="match status" value="1"/>
</dbReference>
<comment type="pathway">
    <text evidence="4">Amino-acid biosynthesis; L-methionine biosynthesis via salvage pathway; L-methionine from S-methyl-5-thio-alpha-D-ribose 1-phosphate: step 4/6.</text>
</comment>
<dbReference type="GO" id="GO:0019509">
    <property type="term" value="P:L-methionine salvage from methylthioadenosine"/>
    <property type="evidence" value="ECO:0007669"/>
    <property type="project" value="UniProtKB-UniRule"/>
</dbReference>
<dbReference type="Pfam" id="PF00702">
    <property type="entry name" value="Hydrolase"/>
    <property type="match status" value="1"/>
</dbReference>
<accession>H6L5L9</accession>
<evidence type="ECO:0000313" key="5">
    <source>
        <dbReference type="EMBL" id="AFC25235.1"/>
    </source>
</evidence>
<reference evidence="5 6" key="1">
    <citation type="journal article" date="2012" name="Stand. Genomic Sci.">
        <title>Complete genome sequencing and analysis of Saprospira grandis str. Lewin, a predatory marine bacterium.</title>
        <authorList>
            <person name="Saw J.H."/>
            <person name="Yuryev A."/>
            <person name="Kanbe M."/>
            <person name="Hou S."/>
            <person name="Young A.G."/>
            <person name="Aizawa S."/>
            <person name="Alam M."/>
        </authorList>
    </citation>
    <scope>NUCLEOTIDE SEQUENCE [LARGE SCALE GENOMIC DNA]</scope>
    <source>
        <strain evidence="5 6">Lewin</strain>
    </source>
</reference>
<protein>
    <recommendedName>
        <fullName evidence="4">Enolase-phosphatase E1</fullName>
        <ecNumber evidence="4">3.1.3.77</ecNumber>
    </recommendedName>
    <alternativeName>
        <fullName evidence="4">2,3-diketo-5-methylthio-1-phosphopentane phosphatase</fullName>
    </alternativeName>
</protein>
<dbReference type="eggNOG" id="COG4229">
    <property type="taxonomic scope" value="Bacteria"/>
</dbReference>
<comment type="function">
    <text evidence="4">Bifunctional enzyme that catalyzes the enolization of 2,3-diketo-5-methylthiopentyl-1-phosphate (DK-MTP-1-P) into the intermediate 2-hydroxy-3-keto-5-methylthiopentenyl-1-phosphate (HK-MTPenyl-1-P), which is then dephosphorylated to form the acireductone 1,2-dihydroxy-3-keto-5-methylthiopentene (DHK-MTPene).</text>
</comment>
<organism evidence="5 6">
    <name type="scientific">Saprospira grandis (strain Lewin)</name>
    <dbReference type="NCBI Taxonomy" id="984262"/>
    <lineage>
        <taxon>Bacteria</taxon>
        <taxon>Pseudomonadati</taxon>
        <taxon>Bacteroidota</taxon>
        <taxon>Saprospiria</taxon>
        <taxon>Saprospirales</taxon>
        <taxon>Saprospiraceae</taxon>
        <taxon>Saprospira</taxon>
    </lineage>
</organism>
<dbReference type="STRING" id="984262.SGRA_2507"/>
<comment type="cofactor">
    <cofactor evidence="4">
        <name>Mg(2+)</name>
        <dbReference type="ChEBI" id="CHEBI:18420"/>
    </cofactor>
    <text evidence="4">Binds 1 Mg(2+) ion per subunit.</text>
</comment>
<dbReference type="UniPathway" id="UPA00904">
    <property type="reaction ID" value="UER00876"/>
</dbReference>
<keyword evidence="4" id="KW-0460">Magnesium</keyword>
<evidence type="ECO:0000313" key="6">
    <source>
        <dbReference type="Proteomes" id="UP000007519"/>
    </source>
</evidence>
<dbReference type="CDD" id="cd01629">
    <property type="entry name" value="HAD_EP"/>
    <property type="match status" value="1"/>
</dbReference>
<keyword evidence="2 4" id="KW-0378">Hydrolase</keyword>
<dbReference type="SUPFAM" id="SSF56784">
    <property type="entry name" value="HAD-like"/>
    <property type="match status" value="1"/>
</dbReference>
<keyword evidence="4" id="KW-0479">Metal-binding</keyword>
<dbReference type="GO" id="GO:0000287">
    <property type="term" value="F:magnesium ion binding"/>
    <property type="evidence" value="ECO:0007669"/>
    <property type="project" value="UniProtKB-UniRule"/>
</dbReference>
<dbReference type="PRINTS" id="PR00413">
    <property type="entry name" value="HADHALOGNASE"/>
</dbReference>
<keyword evidence="3 4" id="KW-0486">Methionine biosynthesis</keyword>
<dbReference type="Proteomes" id="UP000007519">
    <property type="component" value="Chromosome"/>
</dbReference>
<keyword evidence="6" id="KW-1185">Reference proteome</keyword>
<dbReference type="OrthoDB" id="9797743at2"/>
<dbReference type="InterPro" id="IPR006439">
    <property type="entry name" value="HAD-SF_hydro_IA"/>
</dbReference>
<dbReference type="FunFam" id="3.40.50.1000:FF:000079">
    <property type="entry name" value="Enolase-phosphatase E1"/>
    <property type="match status" value="1"/>
</dbReference>